<evidence type="ECO:0000259" key="8">
    <source>
        <dbReference type="PROSITE" id="PS50949"/>
    </source>
</evidence>
<dbReference type="GO" id="GO:0003700">
    <property type="term" value="F:DNA-binding transcription factor activity"/>
    <property type="evidence" value="ECO:0007669"/>
    <property type="project" value="InterPro"/>
</dbReference>
<dbReference type="Gene3D" id="3.40.640.10">
    <property type="entry name" value="Type I PLP-dependent aspartate aminotransferase-like (Major domain)"/>
    <property type="match status" value="1"/>
</dbReference>
<evidence type="ECO:0000313" key="10">
    <source>
        <dbReference type="Proteomes" id="UP000221020"/>
    </source>
</evidence>
<keyword evidence="4" id="KW-0663">Pyridoxal phosphate</keyword>
<evidence type="ECO:0000256" key="6">
    <source>
        <dbReference type="ARBA" id="ARBA00023125"/>
    </source>
</evidence>
<comment type="cofactor">
    <cofactor evidence="1">
        <name>pyridoxal 5'-phosphate</name>
        <dbReference type="ChEBI" id="CHEBI:597326"/>
    </cofactor>
</comment>
<evidence type="ECO:0000256" key="4">
    <source>
        <dbReference type="ARBA" id="ARBA00022898"/>
    </source>
</evidence>
<accession>A0AA91ZTZ5</accession>
<dbReference type="InterPro" id="IPR015424">
    <property type="entry name" value="PyrdxlP-dep_Trfase"/>
</dbReference>
<dbReference type="InterPro" id="IPR036390">
    <property type="entry name" value="WH_DNA-bd_sf"/>
</dbReference>
<dbReference type="PROSITE" id="PS50949">
    <property type="entry name" value="HTH_GNTR"/>
    <property type="match status" value="1"/>
</dbReference>
<dbReference type="EMBL" id="NVOR01000024">
    <property type="protein sequence ID" value="PED82872.1"/>
    <property type="molecule type" value="Genomic_DNA"/>
</dbReference>
<dbReference type="CDD" id="cd00609">
    <property type="entry name" value="AAT_like"/>
    <property type="match status" value="1"/>
</dbReference>
<dbReference type="PANTHER" id="PTHR46577">
    <property type="entry name" value="HTH-TYPE TRANSCRIPTIONAL REGULATORY PROTEIN GABR"/>
    <property type="match status" value="1"/>
</dbReference>
<dbReference type="InterPro" id="IPR036388">
    <property type="entry name" value="WH-like_DNA-bd_sf"/>
</dbReference>
<keyword evidence="5" id="KW-0805">Transcription regulation</keyword>
<dbReference type="GO" id="GO:0030170">
    <property type="term" value="F:pyridoxal phosphate binding"/>
    <property type="evidence" value="ECO:0007669"/>
    <property type="project" value="InterPro"/>
</dbReference>
<dbReference type="CDD" id="cd07377">
    <property type="entry name" value="WHTH_GntR"/>
    <property type="match status" value="1"/>
</dbReference>
<dbReference type="RefSeq" id="WP_097899608.1">
    <property type="nucleotide sequence ID" value="NZ_NVOR01000024.1"/>
</dbReference>
<dbReference type="Pfam" id="PF00155">
    <property type="entry name" value="Aminotran_1_2"/>
    <property type="match status" value="1"/>
</dbReference>
<comment type="similarity">
    <text evidence="2">In the C-terminal section; belongs to the class-I pyridoxal-phosphate-dependent aminotransferase family.</text>
</comment>
<dbReference type="SUPFAM" id="SSF53383">
    <property type="entry name" value="PLP-dependent transferases"/>
    <property type="match status" value="1"/>
</dbReference>
<dbReference type="InterPro" id="IPR004839">
    <property type="entry name" value="Aminotransferase_I/II_large"/>
</dbReference>
<dbReference type="Gene3D" id="1.10.10.10">
    <property type="entry name" value="Winged helix-like DNA-binding domain superfamily/Winged helix DNA-binding domain"/>
    <property type="match status" value="1"/>
</dbReference>
<keyword evidence="6" id="KW-0238">DNA-binding</keyword>
<evidence type="ECO:0000256" key="5">
    <source>
        <dbReference type="ARBA" id="ARBA00023015"/>
    </source>
</evidence>
<evidence type="ECO:0000256" key="3">
    <source>
        <dbReference type="ARBA" id="ARBA00022576"/>
    </source>
</evidence>
<evidence type="ECO:0000313" key="9">
    <source>
        <dbReference type="EMBL" id="PED82872.1"/>
    </source>
</evidence>
<keyword evidence="3" id="KW-0808">Transferase</keyword>
<dbReference type="PANTHER" id="PTHR46577:SF1">
    <property type="entry name" value="HTH-TYPE TRANSCRIPTIONAL REGULATORY PROTEIN GABR"/>
    <property type="match status" value="1"/>
</dbReference>
<dbReference type="AlphaFoldDB" id="A0AA91ZTZ5"/>
<dbReference type="GO" id="GO:0008483">
    <property type="term" value="F:transaminase activity"/>
    <property type="evidence" value="ECO:0007669"/>
    <property type="project" value="UniProtKB-KW"/>
</dbReference>
<feature type="domain" description="HTH gntR-type" evidence="8">
    <location>
        <begin position="13"/>
        <end position="81"/>
    </location>
</feature>
<name>A0AA91ZTZ5_9BACI</name>
<proteinExistence type="inferred from homology"/>
<dbReference type="Pfam" id="PF00392">
    <property type="entry name" value="GntR"/>
    <property type="match status" value="1"/>
</dbReference>
<evidence type="ECO:0000256" key="7">
    <source>
        <dbReference type="ARBA" id="ARBA00023163"/>
    </source>
</evidence>
<comment type="caution">
    <text evidence="9">The sequence shown here is derived from an EMBL/GenBank/DDBJ whole genome shotgun (WGS) entry which is preliminary data.</text>
</comment>
<dbReference type="Proteomes" id="UP000221020">
    <property type="component" value="Unassembled WGS sequence"/>
</dbReference>
<gene>
    <name evidence="9" type="ORF">CON65_09365</name>
</gene>
<dbReference type="GO" id="GO:0003677">
    <property type="term" value="F:DNA binding"/>
    <property type="evidence" value="ECO:0007669"/>
    <property type="project" value="UniProtKB-KW"/>
</dbReference>
<sequence>MDFTIPLQLKSTTPIYIQIYDHIKREILKGMLPAGTRLPSHRNLASQLNVSRITVESAYQQLSAEGYVESKPKRGIFVAKVDIDVIPIEQNSLSYETSKRKEEQYDFDCSQGIIDQTAFPISNWKRALQETLLQYENHLFSREDPQGEFILREHISKYLYHARGVNSSPDQIIIGAGTQPLLWLLLQLLGPTKVYGIENPGFHRVNAIVKSCGLPIHPIPLDEKGIDISALRKSHTNVAYVTPSHQFPYGMIMPLSRRLELLKWANDCGGYIIEDDYDGEFRYVGKPIPSLQGLDSNERVIYMGTFSKCFLPSLRMGYIVLPNHLLQAYKELGGIFKQTVSTMQQLAFATFIQKGDWDRHINRIRTLYKRKHIALVTSITSEMGTRVNILGEQSGLHIVLHVHNGMTEQALIDAAATKRIKLYPLSIYDSVHDLRKESYVLLGFGGIQENCIETVVKLLKEAWFPN</sequence>
<dbReference type="InterPro" id="IPR000524">
    <property type="entry name" value="Tscrpt_reg_HTH_GntR"/>
</dbReference>
<protein>
    <submittedName>
        <fullName evidence="9">GntR family transcriptional regulator</fullName>
    </submittedName>
</protein>
<dbReference type="SUPFAM" id="SSF46785">
    <property type="entry name" value="Winged helix' DNA-binding domain"/>
    <property type="match status" value="1"/>
</dbReference>
<evidence type="ECO:0000256" key="2">
    <source>
        <dbReference type="ARBA" id="ARBA00005384"/>
    </source>
</evidence>
<dbReference type="PRINTS" id="PR00035">
    <property type="entry name" value="HTHGNTR"/>
</dbReference>
<keyword evidence="7" id="KW-0804">Transcription</keyword>
<dbReference type="InterPro" id="IPR051446">
    <property type="entry name" value="HTH_trans_reg/aminotransferase"/>
</dbReference>
<evidence type="ECO:0000256" key="1">
    <source>
        <dbReference type="ARBA" id="ARBA00001933"/>
    </source>
</evidence>
<reference evidence="9 10" key="1">
    <citation type="submission" date="2017-09" db="EMBL/GenBank/DDBJ databases">
        <title>Large-scale bioinformatics analysis of Bacillus genomes uncovers conserved roles of natural products in bacterial physiology.</title>
        <authorList>
            <consortium name="Agbiome Team Llc"/>
            <person name="Bleich R.M."/>
            <person name="Grubbs K.J."/>
            <person name="Santa Maria K.C."/>
            <person name="Allen S.E."/>
            <person name="Farag S."/>
            <person name="Shank E.A."/>
            <person name="Bowers A."/>
        </authorList>
    </citation>
    <scope>NUCLEOTIDE SEQUENCE [LARGE SCALE GENOMIC DNA]</scope>
    <source>
        <strain evidence="9 10">AFS092012</strain>
    </source>
</reference>
<keyword evidence="3" id="KW-0032">Aminotransferase</keyword>
<dbReference type="SMART" id="SM00345">
    <property type="entry name" value="HTH_GNTR"/>
    <property type="match status" value="1"/>
</dbReference>
<dbReference type="InterPro" id="IPR015421">
    <property type="entry name" value="PyrdxlP-dep_Trfase_major"/>
</dbReference>
<organism evidence="9 10">
    <name type="scientific">Bacillus pseudomycoides</name>
    <dbReference type="NCBI Taxonomy" id="64104"/>
    <lineage>
        <taxon>Bacteria</taxon>
        <taxon>Bacillati</taxon>
        <taxon>Bacillota</taxon>
        <taxon>Bacilli</taxon>
        <taxon>Bacillales</taxon>
        <taxon>Bacillaceae</taxon>
        <taxon>Bacillus</taxon>
        <taxon>Bacillus cereus group</taxon>
    </lineage>
</organism>